<keyword evidence="3" id="KW-1185">Reference proteome</keyword>
<dbReference type="InterPro" id="IPR056454">
    <property type="entry name" value="Beta-prop_IP5PC_F"/>
</dbReference>
<protein>
    <submittedName>
        <fullName evidence="2">Type II inositol 145-trisphosphate 5-phosphatase FRA3-like</fullName>
    </submittedName>
</protein>
<dbReference type="SUPFAM" id="SSF50998">
    <property type="entry name" value="Quinoprotein alcohol dehydrogenase-like"/>
    <property type="match status" value="1"/>
</dbReference>
<feature type="domain" description="IP5PC-F beta-propeller" evidence="1">
    <location>
        <begin position="1"/>
        <end position="115"/>
    </location>
</feature>
<feature type="non-terminal residue" evidence="2">
    <location>
        <position position="115"/>
    </location>
</feature>
<dbReference type="GO" id="GO:0004439">
    <property type="term" value="F:phosphatidylinositol-4,5-bisphosphate 5-phosphatase activity"/>
    <property type="evidence" value="ECO:0007669"/>
    <property type="project" value="TreeGrafter"/>
</dbReference>
<sequence length="115" mass="12392">MGAADAVRRVAAKGGFGDDNRRTEALVVTIDGMIWTGYSSGLVVQWDGNGNRIQDFLYHSFAVQCFCTYGMQIWVGYASGIVQVLDLKGNLIGGWVAHSCPIVKLTVGVGYVFAL</sequence>
<dbReference type="PANTHER" id="PTHR11200">
    <property type="entry name" value="INOSITOL 5-PHOSPHATASE"/>
    <property type="match status" value="1"/>
</dbReference>
<dbReference type="Pfam" id="PF23754">
    <property type="entry name" value="Beta-prop_IP5PC_F"/>
    <property type="match status" value="1"/>
</dbReference>
<accession>A0A392PHB4</accession>
<dbReference type="InterPro" id="IPR011047">
    <property type="entry name" value="Quinoprotein_ADH-like_sf"/>
</dbReference>
<proteinExistence type="predicted"/>
<dbReference type="GO" id="GO:0046856">
    <property type="term" value="P:phosphatidylinositol dephosphorylation"/>
    <property type="evidence" value="ECO:0007669"/>
    <property type="project" value="InterPro"/>
</dbReference>
<dbReference type="EMBL" id="LXQA010078609">
    <property type="protein sequence ID" value="MCI11037.1"/>
    <property type="molecule type" value="Genomic_DNA"/>
</dbReference>
<name>A0A392PHB4_9FABA</name>
<comment type="caution">
    <text evidence="2">The sequence shown here is derived from an EMBL/GenBank/DDBJ whole genome shotgun (WGS) entry which is preliminary data.</text>
</comment>
<evidence type="ECO:0000313" key="3">
    <source>
        <dbReference type="Proteomes" id="UP000265520"/>
    </source>
</evidence>
<reference evidence="2 3" key="1">
    <citation type="journal article" date="2018" name="Front. Plant Sci.">
        <title>Red Clover (Trifolium pratense) and Zigzag Clover (T. medium) - A Picture of Genomic Similarities and Differences.</title>
        <authorList>
            <person name="Dluhosova J."/>
            <person name="Istvanek J."/>
            <person name="Nedelnik J."/>
            <person name="Repkova J."/>
        </authorList>
    </citation>
    <scope>NUCLEOTIDE SEQUENCE [LARGE SCALE GENOMIC DNA]</scope>
    <source>
        <strain evidence="3">cv. 10/8</strain>
        <tissue evidence="2">Leaf</tissue>
    </source>
</reference>
<evidence type="ECO:0000259" key="1">
    <source>
        <dbReference type="Pfam" id="PF23754"/>
    </source>
</evidence>
<dbReference type="PANTHER" id="PTHR11200:SF300">
    <property type="entry name" value="TYPE II INOSITOL 1,4,5-TRISPHOSPHATE 5-PHOSPHATASE"/>
    <property type="match status" value="1"/>
</dbReference>
<organism evidence="2 3">
    <name type="scientific">Trifolium medium</name>
    <dbReference type="NCBI Taxonomy" id="97028"/>
    <lineage>
        <taxon>Eukaryota</taxon>
        <taxon>Viridiplantae</taxon>
        <taxon>Streptophyta</taxon>
        <taxon>Embryophyta</taxon>
        <taxon>Tracheophyta</taxon>
        <taxon>Spermatophyta</taxon>
        <taxon>Magnoliopsida</taxon>
        <taxon>eudicotyledons</taxon>
        <taxon>Gunneridae</taxon>
        <taxon>Pentapetalae</taxon>
        <taxon>rosids</taxon>
        <taxon>fabids</taxon>
        <taxon>Fabales</taxon>
        <taxon>Fabaceae</taxon>
        <taxon>Papilionoideae</taxon>
        <taxon>50 kb inversion clade</taxon>
        <taxon>NPAAA clade</taxon>
        <taxon>Hologalegina</taxon>
        <taxon>IRL clade</taxon>
        <taxon>Trifolieae</taxon>
        <taxon>Trifolium</taxon>
    </lineage>
</organism>
<evidence type="ECO:0000313" key="2">
    <source>
        <dbReference type="EMBL" id="MCI11037.1"/>
    </source>
</evidence>
<dbReference type="InterPro" id="IPR046985">
    <property type="entry name" value="IP5"/>
</dbReference>
<dbReference type="AlphaFoldDB" id="A0A392PHB4"/>
<dbReference type="Proteomes" id="UP000265520">
    <property type="component" value="Unassembled WGS sequence"/>
</dbReference>